<accession>A0AC35FRF0</accession>
<evidence type="ECO:0000313" key="1">
    <source>
        <dbReference type="Proteomes" id="UP000887580"/>
    </source>
</evidence>
<dbReference type="WBParaSite" id="PS1159_v2.g19743.t1">
    <property type="protein sequence ID" value="PS1159_v2.g19743.t1"/>
    <property type="gene ID" value="PS1159_v2.g19743"/>
</dbReference>
<protein>
    <submittedName>
        <fullName evidence="2">Uncharacterized protein</fullName>
    </submittedName>
</protein>
<evidence type="ECO:0000313" key="2">
    <source>
        <dbReference type="WBParaSite" id="PS1159_v2.g19743.t1"/>
    </source>
</evidence>
<dbReference type="Proteomes" id="UP000887580">
    <property type="component" value="Unplaced"/>
</dbReference>
<name>A0AC35FRF0_9BILA</name>
<reference evidence="2" key="1">
    <citation type="submission" date="2022-11" db="UniProtKB">
        <authorList>
            <consortium name="WormBaseParasite"/>
        </authorList>
    </citation>
    <scope>IDENTIFICATION</scope>
</reference>
<sequence>MLQRFIKCIVKCFPNVTKLFITFENQRCPCSDLYNFLMSPLRKNIFRPLRKIKGEIQFYLQDNIAEVNNVYEDTNEFHGLEWDGTIFQLEKKIQIYKDLSLTIRIGLEDKKNYEGLFGIPDDDYY</sequence>
<proteinExistence type="predicted"/>
<organism evidence="1 2">
    <name type="scientific">Panagrolaimus sp. PS1159</name>
    <dbReference type="NCBI Taxonomy" id="55785"/>
    <lineage>
        <taxon>Eukaryota</taxon>
        <taxon>Metazoa</taxon>
        <taxon>Ecdysozoa</taxon>
        <taxon>Nematoda</taxon>
        <taxon>Chromadorea</taxon>
        <taxon>Rhabditida</taxon>
        <taxon>Tylenchina</taxon>
        <taxon>Panagrolaimomorpha</taxon>
        <taxon>Panagrolaimoidea</taxon>
        <taxon>Panagrolaimidae</taxon>
        <taxon>Panagrolaimus</taxon>
    </lineage>
</organism>